<name>A0AAV7N4J3_PLEWA</name>
<gene>
    <name evidence="1" type="ORF">NDU88_006611</name>
</gene>
<organism evidence="1 2">
    <name type="scientific">Pleurodeles waltl</name>
    <name type="common">Iberian ribbed newt</name>
    <dbReference type="NCBI Taxonomy" id="8319"/>
    <lineage>
        <taxon>Eukaryota</taxon>
        <taxon>Metazoa</taxon>
        <taxon>Chordata</taxon>
        <taxon>Craniata</taxon>
        <taxon>Vertebrata</taxon>
        <taxon>Euteleostomi</taxon>
        <taxon>Amphibia</taxon>
        <taxon>Batrachia</taxon>
        <taxon>Caudata</taxon>
        <taxon>Salamandroidea</taxon>
        <taxon>Salamandridae</taxon>
        <taxon>Pleurodelinae</taxon>
        <taxon>Pleurodeles</taxon>
    </lineage>
</organism>
<dbReference type="AlphaFoldDB" id="A0AAV7N4J3"/>
<comment type="caution">
    <text evidence="1">The sequence shown here is derived from an EMBL/GenBank/DDBJ whole genome shotgun (WGS) entry which is preliminary data.</text>
</comment>
<reference evidence="1" key="1">
    <citation type="journal article" date="2022" name="bioRxiv">
        <title>Sequencing and chromosome-scale assembly of the giantPleurodeles waltlgenome.</title>
        <authorList>
            <person name="Brown T."/>
            <person name="Elewa A."/>
            <person name="Iarovenko S."/>
            <person name="Subramanian E."/>
            <person name="Araus A.J."/>
            <person name="Petzold A."/>
            <person name="Susuki M."/>
            <person name="Suzuki K.-i.T."/>
            <person name="Hayashi T."/>
            <person name="Toyoda A."/>
            <person name="Oliveira C."/>
            <person name="Osipova E."/>
            <person name="Leigh N.D."/>
            <person name="Simon A."/>
            <person name="Yun M.H."/>
        </authorList>
    </citation>
    <scope>NUCLEOTIDE SEQUENCE</scope>
    <source>
        <strain evidence="1">20211129_DDA</strain>
        <tissue evidence="1">Liver</tissue>
    </source>
</reference>
<proteinExistence type="predicted"/>
<sequence>MGAPALPLSAAAVAQLVVPFNTSLARSEERPPEASLCLKLSPGPLWYRVPDHHQLVSLIVAAALCKVAPVSGLQCQLSSDYAAPGVPELTGATPCRHIFTALDVAAPLSHASSVQ</sequence>
<accession>A0AAV7N4J3</accession>
<dbReference type="Proteomes" id="UP001066276">
    <property type="component" value="Chromosome 9"/>
</dbReference>
<dbReference type="EMBL" id="JANPWB010000013">
    <property type="protein sequence ID" value="KAJ1109248.1"/>
    <property type="molecule type" value="Genomic_DNA"/>
</dbReference>
<evidence type="ECO:0000313" key="1">
    <source>
        <dbReference type="EMBL" id="KAJ1109248.1"/>
    </source>
</evidence>
<evidence type="ECO:0000313" key="2">
    <source>
        <dbReference type="Proteomes" id="UP001066276"/>
    </source>
</evidence>
<keyword evidence="2" id="KW-1185">Reference proteome</keyword>
<protein>
    <recommendedName>
        <fullName evidence="3">Secreted protein</fullName>
    </recommendedName>
</protein>
<evidence type="ECO:0008006" key="3">
    <source>
        <dbReference type="Google" id="ProtNLM"/>
    </source>
</evidence>